<dbReference type="EMBL" id="PYWC01000029">
    <property type="protein sequence ID" value="PWW76902.1"/>
    <property type="molecule type" value="Genomic_DNA"/>
</dbReference>
<dbReference type="AlphaFoldDB" id="A0A317SR26"/>
<name>A0A317SR26_9PEZI</name>
<gene>
    <name evidence="1" type="ORF">C7212DRAFT_343929</name>
</gene>
<dbReference type="Proteomes" id="UP000246991">
    <property type="component" value="Unassembled WGS sequence"/>
</dbReference>
<sequence length="145" mass="15405">MPLFTAIKEFLSKYASALSTLVAAVIGAAVGACITVLNDRLPRSPPAQSSPDAQIGALRSEMEELRSCLTKISDLRIEITELNSTLVVERVLCKQYEEEAKRWREWFLPPVPTGRVAAPAVGGMSPGGTCPHCQVGEGPLGVGGV</sequence>
<reference evidence="1 2" key="1">
    <citation type="submission" date="2018-03" db="EMBL/GenBank/DDBJ databases">
        <title>Genomes of Pezizomycetes fungi and the evolution of truffles.</title>
        <authorList>
            <person name="Murat C."/>
            <person name="Payen T."/>
            <person name="Noel B."/>
            <person name="Kuo A."/>
            <person name="Martin F.M."/>
        </authorList>
    </citation>
    <scope>NUCLEOTIDE SEQUENCE [LARGE SCALE GENOMIC DNA]</scope>
    <source>
        <strain evidence="1">091103-1</strain>
    </source>
</reference>
<organism evidence="1 2">
    <name type="scientific">Tuber magnatum</name>
    <name type="common">white Piedmont truffle</name>
    <dbReference type="NCBI Taxonomy" id="42249"/>
    <lineage>
        <taxon>Eukaryota</taxon>
        <taxon>Fungi</taxon>
        <taxon>Dikarya</taxon>
        <taxon>Ascomycota</taxon>
        <taxon>Pezizomycotina</taxon>
        <taxon>Pezizomycetes</taxon>
        <taxon>Pezizales</taxon>
        <taxon>Tuberaceae</taxon>
        <taxon>Tuber</taxon>
    </lineage>
</organism>
<keyword evidence="2" id="KW-1185">Reference proteome</keyword>
<proteinExistence type="predicted"/>
<accession>A0A317SR26</accession>
<evidence type="ECO:0000313" key="2">
    <source>
        <dbReference type="Proteomes" id="UP000246991"/>
    </source>
</evidence>
<evidence type="ECO:0000313" key="1">
    <source>
        <dbReference type="EMBL" id="PWW76902.1"/>
    </source>
</evidence>
<comment type="caution">
    <text evidence="1">The sequence shown here is derived from an EMBL/GenBank/DDBJ whole genome shotgun (WGS) entry which is preliminary data.</text>
</comment>
<protein>
    <submittedName>
        <fullName evidence="1">Uncharacterized protein</fullName>
    </submittedName>
</protein>